<dbReference type="GO" id="GO:0008270">
    <property type="term" value="F:zinc ion binding"/>
    <property type="evidence" value="ECO:0007669"/>
    <property type="project" value="InterPro"/>
</dbReference>
<sequence>MRDVDDVEEDQMIFARQTHPLVHYMKPLDSLISTAHDVLLGPRIPSPYNGLLPLYFEDLPPHIPLEDVQYLALKGAFTVPDAPLRNELLNTFVVNVHPGIPLLDLADFLQPIAINDGQSRVSLLLFHAVMFSSVAFIEPEHLYHAGYSSRKEALGLLSQTEQVLYDFDVEADRVVLMQAALLMTYWHETPDDPKDFHYWLEIALSIATSIGLQPVPDPSDDPGPTGLWKRLWWCVYTRDHLNAINLRRPPIIREEGCSVALPTLSDFEIRVFPKESTQLLGSCKILQSPQHQKQLAQIFIEKARLCTVISRILRAELSTSSQCDRLLEDWHTHLPLEVRYQPPSAPSLPEVEKPLFVHRAWLNMIFLAASSALHRHQTSRNVNDPPVSVESLLSDLSRSQVQHATQAIATVAEGLGRVDAIHYLPTTTVGMLLPVLTIHILTIRSGQPDTWVEAFWSFYQCMKVLEKLGEVYASAESMASFFNSTVCGDQSDAGMPALLETVLTSADPSGSDTGKPSPYNDRPLCRYATLLAIRTLRAMRPRTGSVLMLTDRLCVKYGQGVHLAEASTMRFVQEHTSLPVPKVVCAFTHHDQTYIVMERIDGEMIGSGWTSRSDKSKSRLLDQLKSMVAELRQLQPPAGMGVSSVEGGSLFDVRIHPSMRFGPFDDVEGFHRHLRNGLRLNAGLDPEIQTLIELQSRTWPLKLTHGDLSSLNILARGDDIVGIVDWENAGWLPEYWEYTSACQVNPQNSFWIEEVDKFLTPMPQELEMESLRVRFIST</sequence>
<dbReference type="PANTHER" id="PTHR47425:SF2">
    <property type="entry name" value="FARB-RELATED"/>
    <property type="match status" value="1"/>
</dbReference>
<evidence type="ECO:0000313" key="6">
    <source>
        <dbReference type="Proteomes" id="UP000234585"/>
    </source>
</evidence>
<dbReference type="GO" id="GO:0003677">
    <property type="term" value="F:DNA binding"/>
    <property type="evidence" value="ECO:0007669"/>
    <property type="project" value="InterPro"/>
</dbReference>
<evidence type="ECO:0000256" key="1">
    <source>
        <dbReference type="ARBA" id="ARBA00023015"/>
    </source>
</evidence>
<keyword evidence="2" id="KW-0804">Transcription</keyword>
<dbReference type="Gene3D" id="3.90.1200.10">
    <property type="match status" value="1"/>
</dbReference>
<reference evidence="5 6" key="1">
    <citation type="submission" date="2017-12" db="EMBL/GenBank/DDBJ databases">
        <authorList>
            <consortium name="DOE Joint Genome Institute"/>
            <person name="Haridas S."/>
            <person name="Kjaerbolling I."/>
            <person name="Vesth T.C."/>
            <person name="Frisvad J.C."/>
            <person name="Nybo J.L."/>
            <person name="Theobald S."/>
            <person name="Kuo A."/>
            <person name="Bowyer P."/>
            <person name="Matsuda Y."/>
            <person name="Mondo S."/>
            <person name="Lyhne E.K."/>
            <person name="Kogle M.E."/>
            <person name="Clum A."/>
            <person name="Lipzen A."/>
            <person name="Salamov A."/>
            <person name="Ngan C.Y."/>
            <person name="Daum C."/>
            <person name="Chiniquy J."/>
            <person name="Barry K."/>
            <person name="LaButti K."/>
            <person name="Simmons B.A."/>
            <person name="Magnuson J.K."/>
            <person name="Mortensen U.H."/>
            <person name="Larsen T.O."/>
            <person name="Grigoriev I.V."/>
            <person name="Baker S.E."/>
            <person name="Andersen M.R."/>
            <person name="Nordberg H.P."/>
            <person name="Cantor M.N."/>
            <person name="Hua S.X."/>
        </authorList>
    </citation>
    <scope>NUCLEOTIDE SEQUENCE [LARGE SCALE GENOMIC DNA]</scope>
    <source>
        <strain evidence="5 6">CBS 102.13</strain>
    </source>
</reference>
<name>A0A2I2FIG7_ASPCN</name>
<feature type="domain" description="Xylanolytic transcriptional activator regulatory" evidence="4">
    <location>
        <begin position="196"/>
        <end position="268"/>
    </location>
</feature>
<dbReference type="CDD" id="cd05120">
    <property type="entry name" value="APH_ChoK_like"/>
    <property type="match status" value="1"/>
</dbReference>
<dbReference type="GeneID" id="36523212"/>
<dbReference type="PANTHER" id="PTHR47425">
    <property type="entry name" value="FARB-RELATED"/>
    <property type="match status" value="1"/>
</dbReference>
<evidence type="ECO:0000259" key="4">
    <source>
        <dbReference type="SMART" id="SM00906"/>
    </source>
</evidence>
<dbReference type="Proteomes" id="UP000234585">
    <property type="component" value="Unassembled WGS sequence"/>
</dbReference>
<proteinExistence type="predicted"/>
<keyword evidence="3" id="KW-0539">Nucleus</keyword>
<keyword evidence="6" id="KW-1185">Reference proteome</keyword>
<dbReference type="EMBL" id="KZ559124">
    <property type="protein sequence ID" value="PLB40428.1"/>
    <property type="molecule type" value="Genomic_DNA"/>
</dbReference>
<keyword evidence="1" id="KW-0805">Transcription regulation</keyword>
<dbReference type="InterPro" id="IPR007219">
    <property type="entry name" value="XnlR_reg_dom"/>
</dbReference>
<dbReference type="CDD" id="cd12148">
    <property type="entry name" value="fungal_TF_MHR"/>
    <property type="match status" value="1"/>
</dbReference>
<dbReference type="Pfam" id="PF01636">
    <property type="entry name" value="APH"/>
    <property type="match status" value="1"/>
</dbReference>
<dbReference type="Pfam" id="PF04082">
    <property type="entry name" value="Fungal_trans"/>
    <property type="match status" value="1"/>
</dbReference>
<dbReference type="InterPro" id="IPR052761">
    <property type="entry name" value="Fungal_Detox/Toxin_TFs"/>
</dbReference>
<evidence type="ECO:0000256" key="2">
    <source>
        <dbReference type="ARBA" id="ARBA00023163"/>
    </source>
</evidence>
<protein>
    <recommendedName>
        <fullName evidence="4">Xylanolytic transcriptional activator regulatory domain-containing protein</fullName>
    </recommendedName>
</protein>
<dbReference type="InterPro" id="IPR002575">
    <property type="entry name" value="Aminoglycoside_PTrfase"/>
</dbReference>
<accession>A0A2I2FIG7</accession>
<gene>
    <name evidence="5" type="ORF">BDW47DRAFT_123451</name>
</gene>
<dbReference type="InterPro" id="IPR011009">
    <property type="entry name" value="Kinase-like_dom_sf"/>
</dbReference>
<evidence type="ECO:0000256" key="3">
    <source>
        <dbReference type="ARBA" id="ARBA00023242"/>
    </source>
</evidence>
<dbReference type="SMART" id="SM00906">
    <property type="entry name" value="Fungal_trans"/>
    <property type="match status" value="1"/>
</dbReference>
<dbReference type="RefSeq" id="XP_024674440.1">
    <property type="nucleotide sequence ID" value="XM_024816052.1"/>
</dbReference>
<dbReference type="OrthoDB" id="4451586at2759"/>
<evidence type="ECO:0000313" key="5">
    <source>
        <dbReference type="EMBL" id="PLB40428.1"/>
    </source>
</evidence>
<dbReference type="AlphaFoldDB" id="A0A2I2FIG7"/>
<dbReference type="SUPFAM" id="SSF56112">
    <property type="entry name" value="Protein kinase-like (PK-like)"/>
    <property type="match status" value="1"/>
</dbReference>
<organism evidence="5 6">
    <name type="scientific">Aspergillus candidus</name>
    <dbReference type="NCBI Taxonomy" id="41067"/>
    <lineage>
        <taxon>Eukaryota</taxon>
        <taxon>Fungi</taxon>
        <taxon>Dikarya</taxon>
        <taxon>Ascomycota</taxon>
        <taxon>Pezizomycotina</taxon>
        <taxon>Eurotiomycetes</taxon>
        <taxon>Eurotiomycetidae</taxon>
        <taxon>Eurotiales</taxon>
        <taxon>Aspergillaceae</taxon>
        <taxon>Aspergillus</taxon>
        <taxon>Aspergillus subgen. Circumdati</taxon>
    </lineage>
</organism>
<dbReference type="GO" id="GO:0006351">
    <property type="term" value="P:DNA-templated transcription"/>
    <property type="evidence" value="ECO:0007669"/>
    <property type="project" value="InterPro"/>
</dbReference>
<dbReference type="STRING" id="41067.A0A2I2FIG7"/>